<evidence type="ECO:0000313" key="5">
    <source>
        <dbReference type="EMBL" id="CAE0613767.1"/>
    </source>
</evidence>
<protein>
    <submittedName>
        <fullName evidence="5">Uncharacterized protein</fullName>
    </submittedName>
</protein>
<dbReference type="InterPro" id="IPR019148">
    <property type="entry name" value="Nuclear_protein_DGCR14_ESS-2"/>
</dbReference>
<keyword evidence="3" id="KW-0539">Nucleus</keyword>
<evidence type="ECO:0000256" key="1">
    <source>
        <dbReference type="ARBA" id="ARBA00004123"/>
    </source>
</evidence>
<gene>
    <name evidence="5" type="ORF">PSAL00342_LOCUS7668</name>
</gene>
<reference evidence="5" key="1">
    <citation type="submission" date="2021-01" db="EMBL/GenBank/DDBJ databases">
        <authorList>
            <person name="Corre E."/>
            <person name="Pelletier E."/>
            <person name="Niang G."/>
            <person name="Scheremetjew M."/>
            <person name="Finn R."/>
            <person name="Kale V."/>
            <person name="Holt S."/>
            <person name="Cochrane G."/>
            <person name="Meng A."/>
            <person name="Brown T."/>
            <person name="Cohen L."/>
        </authorList>
    </citation>
    <scope>NUCLEOTIDE SEQUENCE</scope>
    <source>
        <strain evidence="5">CCMP1897</strain>
    </source>
</reference>
<dbReference type="PANTHER" id="PTHR12940:SF0">
    <property type="entry name" value="SPLICING FACTOR ESS-2 HOMOLOG"/>
    <property type="match status" value="1"/>
</dbReference>
<accession>A0A7S3UGE0</accession>
<organism evidence="5">
    <name type="scientific">Picocystis salinarum</name>
    <dbReference type="NCBI Taxonomy" id="88271"/>
    <lineage>
        <taxon>Eukaryota</taxon>
        <taxon>Viridiplantae</taxon>
        <taxon>Chlorophyta</taxon>
        <taxon>Picocystophyceae</taxon>
        <taxon>Picocystales</taxon>
        <taxon>Picocystaceae</taxon>
        <taxon>Picocystis</taxon>
    </lineage>
</organism>
<dbReference type="AlphaFoldDB" id="A0A7S3UGE0"/>
<proteinExistence type="inferred from homology"/>
<dbReference type="PANTHER" id="PTHR12940">
    <property type="entry name" value="ES-2 PROTEIN - RELATED"/>
    <property type="match status" value="1"/>
</dbReference>
<feature type="compositionally biased region" description="Low complexity" evidence="4">
    <location>
        <begin position="306"/>
        <end position="317"/>
    </location>
</feature>
<feature type="region of interest" description="Disordered" evidence="4">
    <location>
        <begin position="252"/>
        <end position="349"/>
    </location>
</feature>
<dbReference type="EMBL" id="HBIS01009456">
    <property type="protein sequence ID" value="CAE0613767.1"/>
    <property type="molecule type" value="Transcribed_RNA"/>
</dbReference>
<comment type="subcellular location">
    <subcellularLocation>
        <location evidence="1">Nucleus</location>
    </subcellularLocation>
</comment>
<name>A0A7S3UGE0_9CHLO</name>
<dbReference type="Pfam" id="PF09751">
    <property type="entry name" value="Es2"/>
    <property type="match status" value="3"/>
</dbReference>
<dbReference type="GO" id="GO:0071013">
    <property type="term" value="C:catalytic step 2 spliceosome"/>
    <property type="evidence" value="ECO:0007669"/>
    <property type="project" value="TreeGrafter"/>
</dbReference>
<sequence>MEAHARVVLEEDAYASALERLVERDFFPDLLEMRQSWSWMACGSGVRETSVDGRSDVKGWNTPVEAWDGDGKSVEEREKMLLELHRKIDRGKISLEKFLNRYTSEDNHAFRKIVDHVARKRKERLRIAGVDDATQQAAGVTSTCMPPPQAVPWDGKAKSLLEDGRGSTGSHRSQPRRTGVEIAAQNTRFAVGRGEGAVSEPSTSFSGTPVMQSPRYQYVSTPIIRPGEGGDTPIMTWGNLDDVVPLDEEEFPAQSNRFRIPPTPTRDAVARKLSGSTPRLHSRGRKRGSTTGTSPGQPLSPAGKRLASLALAQSPLSLHKDTKLRQSYVKTPATTPTIHQESPSVHRSG</sequence>
<evidence type="ECO:0000256" key="3">
    <source>
        <dbReference type="ARBA" id="ARBA00023242"/>
    </source>
</evidence>
<evidence type="ECO:0000256" key="4">
    <source>
        <dbReference type="SAM" id="MobiDB-lite"/>
    </source>
</evidence>
<comment type="similarity">
    <text evidence="2">Belongs to the ESS2 family.</text>
</comment>
<feature type="compositionally biased region" description="Polar residues" evidence="4">
    <location>
        <begin position="328"/>
        <end position="349"/>
    </location>
</feature>
<evidence type="ECO:0000256" key="2">
    <source>
        <dbReference type="ARBA" id="ARBA00009072"/>
    </source>
</evidence>